<dbReference type="GO" id="GO:0072659">
    <property type="term" value="P:protein localization to plasma membrane"/>
    <property type="evidence" value="ECO:0007669"/>
    <property type="project" value="TreeGrafter"/>
</dbReference>
<feature type="compositionally biased region" description="Basic and acidic residues" evidence="1">
    <location>
        <begin position="344"/>
        <end position="378"/>
    </location>
</feature>
<dbReference type="GO" id="GO:0010828">
    <property type="term" value="P:positive regulation of D-glucose transmembrane transport"/>
    <property type="evidence" value="ECO:0007669"/>
    <property type="project" value="TreeGrafter"/>
</dbReference>
<dbReference type="GO" id="GO:0090314">
    <property type="term" value="P:positive regulation of protein targeting to membrane"/>
    <property type="evidence" value="ECO:0007669"/>
    <property type="project" value="TreeGrafter"/>
</dbReference>
<feature type="compositionally biased region" description="Low complexity" evidence="1">
    <location>
        <begin position="192"/>
        <end position="203"/>
    </location>
</feature>
<sequence>LSSSSSSLAWPASSTLLPPSLLQYLHAILASKRERPEVEGEGGREGKDGFEGQGEGEDGGEEGLEGRMQALPLPGARHGLSHPYQAVNEQQDDRGLQTREGYPSHACPPSLPPSLPPSPSLSTSSLSHLSHRLLPRRLSGGGDEGGKEDGGEGGREGGREGHSTAGTTSSLSQYNPLPYLLPSLSRHGTLHSSGASTSSSSQAPNPPSLPPSLPPSFSPHPRTFVELSPLSYLPGSFVKKHLGMVSLHFVKESSLTAVAVGSGGGSGGGREGGRGGRGVTLGTLLQVFLVEVNAMVRAHVAGLGGNALLSYRLVTQERGGRVYRSTTYHMVSVSGDAVRVEANAREGGGEEDGGKEGKEKKEGPRRGRGEGGTAEHPHRVPSQPRHNRQRGRESVSVLEGGREKGGSVGSAPTEFPQARAPEGEGREGRGVTGITRSLSTT</sequence>
<evidence type="ECO:0000256" key="1">
    <source>
        <dbReference type="SAM" id="MobiDB-lite"/>
    </source>
</evidence>
<protein>
    <recommendedName>
        <fullName evidence="2">C2CD5 C-terminal domain-containing protein</fullName>
    </recommendedName>
</protein>
<dbReference type="InterPro" id="IPR057815">
    <property type="entry name" value="C2CD5_C"/>
</dbReference>
<dbReference type="Proteomes" id="UP000019335">
    <property type="component" value="Chromosome 16"/>
</dbReference>
<dbReference type="GO" id="GO:0065002">
    <property type="term" value="P:intracellular protein transmembrane transport"/>
    <property type="evidence" value="ECO:0007669"/>
    <property type="project" value="TreeGrafter"/>
</dbReference>
<dbReference type="GO" id="GO:0005509">
    <property type="term" value="F:calcium ion binding"/>
    <property type="evidence" value="ECO:0007669"/>
    <property type="project" value="TreeGrafter"/>
</dbReference>
<dbReference type="PANTHER" id="PTHR37412">
    <property type="entry name" value="C2 DOMAIN-CONTAINING PROTEIN 5"/>
    <property type="match status" value="1"/>
</dbReference>
<gene>
    <name evidence="3" type="ORF">Naga_101309g1</name>
</gene>
<dbReference type="InterPro" id="IPR038983">
    <property type="entry name" value="C2CD5"/>
</dbReference>
<feature type="region of interest" description="Disordered" evidence="1">
    <location>
        <begin position="344"/>
        <end position="441"/>
    </location>
</feature>
<dbReference type="Pfam" id="PF23128">
    <property type="entry name" value="YbjQ_4"/>
    <property type="match status" value="1"/>
</dbReference>
<dbReference type="GO" id="GO:0031340">
    <property type="term" value="P:positive regulation of vesicle fusion"/>
    <property type="evidence" value="ECO:0007669"/>
    <property type="project" value="TreeGrafter"/>
</dbReference>
<feature type="non-terminal residue" evidence="3">
    <location>
        <position position="1"/>
    </location>
</feature>
<feature type="domain" description="C2CD5 C-terminal" evidence="2">
    <location>
        <begin position="281"/>
        <end position="340"/>
    </location>
</feature>
<keyword evidence="4" id="KW-1185">Reference proteome</keyword>
<dbReference type="AlphaFoldDB" id="W7TSM6"/>
<feature type="compositionally biased region" description="Basic and acidic residues" evidence="1">
    <location>
        <begin position="144"/>
        <end position="162"/>
    </location>
</feature>
<feature type="compositionally biased region" description="Acidic residues" evidence="1">
    <location>
        <begin position="54"/>
        <end position="63"/>
    </location>
</feature>
<comment type="caution">
    <text evidence="3">The sequence shown here is derived from an EMBL/GenBank/DDBJ whole genome shotgun (WGS) entry which is preliminary data.</text>
</comment>
<feature type="compositionally biased region" description="Pro residues" evidence="1">
    <location>
        <begin position="109"/>
        <end position="119"/>
    </location>
</feature>
<reference evidence="3 4" key="1">
    <citation type="journal article" date="2014" name="Mol. Plant">
        <title>Chromosome Scale Genome Assembly and Transcriptome Profiling of Nannochloropsis gaditana in Nitrogen Depletion.</title>
        <authorList>
            <person name="Corteggiani Carpinelli E."/>
            <person name="Telatin A."/>
            <person name="Vitulo N."/>
            <person name="Forcato C."/>
            <person name="D'Angelo M."/>
            <person name="Schiavon R."/>
            <person name="Vezzi A."/>
            <person name="Giacometti G.M."/>
            <person name="Morosinotto T."/>
            <person name="Valle G."/>
        </authorList>
    </citation>
    <scope>NUCLEOTIDE SEQUENCE [LARGE SCALE GENOMIC DNA]</scope>
    <source>
        <strain evidence="3 4">B-31</strain>
    </source>
</reference>
<evidence type="ECO:0000313" key="3">
    <source>
        <dbReference type="EMBL" id="EWM23521.1"/>
    </source>
</evidence>
<dbReference type="GO" id="GO:0005544">
    <property type="term" value="F:calcium-dependent phospholipid binding"/>
    <property type="evidence" value="ECO:0007669"/>
    <property type="project" value="InterPro"/>
</dbReference>
<proteinExistence type="predicted"/>
<dbReference type="GO" id="GO:0005886">
    <property type="term" value="C:plasma membrane"/>
    <property type="evidence" value="ECO:0007669"/>
    <property type="project" value="TreeGrafter"/>
</dbReference>
<accession>W7TSM6</accession>
<dbReference type="OrthoDB" id="419768at2759"/>
<evidence type="ECO:0000313" key="4">
    <source>
        <dbReference type="Proteomes" id="UP000019335"/>
    </source>
</evidence>
<dbReference type="EMBL" id="AZIL01001604">
    <property type="protein sequence ID" value="EWM23521.1"/>
    <property type="molecule type" value="Genomic_DNA"/>
</dbReference>
<feature type="compositionally biased region" description="Basic and acidic residues" evidence="1">
    <location>
        <begin position="32"/>
        <end position="50"/>
    </location>
</feature>
<evidence type="ECO:0000259" key="2">
    <source>
        <dbReference type="Pfam" id="PF23128"/>
    </source>
</evidence>
<feature type="compositionally biased region" description="Pro residues" evidence="1">
    <location>
        <begin position="204"/>
        <end position="217"/>
    </location>
</feature>
<feature type="compositionally biased region" description="Low complexity" evidence="1">
    <location>
        <begin position="169"/>
        <end position="185"/>
    </location>
</feature>
<dbReference type="PANTHER" id="PTHR37412:SF2">
    <property type="entry name" value="C2 DOMAIN-CONTAINING PROTEIN 5"/>
    <property type="match status" value="1"/>
</dbReference>
<organism evidence="3 4">
    <name type="scientific">Nannochloropsis gaditana</name>
    <dbReference type="NCBI Taxonomy" id="72520"/>
    <lineage>
        <taxon>Eukaryota</taxon>
        <taxon>Sar</taxon>
        <taxon>Stramenopiles</taxon>
        <taxon>Ochrophyta</taxon>
        <taxon>Eustigmatophyceae</taxon>
        <taxon>Eustigmatales</taxon>
        <taxon>Monodopsidaceae</taxon>
        <taxon>Nannochloropsis</taxon>
    </lineage>
</organism>
<name>W7TSM6_9STRA</name>
<feature type="region of interest" description="Disordered" evidence="1">
    <location>
        <begin position="32"/>
        <end position="217"/>
    </location>
</feature>